<dbReference type="GO" id="GO:0000978">
    <property type="term" value="F:RNA polymerase II cis-regulatory region sequence-specific DNA binding"/>
    <property type="evidence" value="ECO:0007669"/>
    <property type="project" value="TreeGrafter"/>
</dbReference>
<feature type="DNA-binding region" description="HMG box" evidence="4">
    <location>
        <begin position="176"/>
        <end position="244"/>
    </location>
</feature>
<keyword evidence="1" id="KW-0805">Transcription regulation</keyword>
<evidence type="ECO:0000256" key="4">
    <source>
        <dbReference type="PROSITE-ProRule" id="PRU00267"/>
    </source>
</evidence>
<dbReference type="InterPro" id="IPR050140">
    <property type="entry name" value="SRY-related_HMG-box_TF-like"/>
</dbReference>
<feature type="compositionally biased region" description="Basic residues" evidence="5">
    <location>
        <begin position="246"/>
        <end position="259"/>
    </location>
</feature>
<dbReference type="EMBL" id="KT212182">
    <property type="protein sequence ID" value="ANQ32878.1"/>
    <property type="molecule type" value="Genomic_DNA"/>
</dbReference>
<sequence>MNDDNKIHMQYLTRNMNNVHLHTSASSRTSNSVKGSDTTSKPPAFQFISHDELLSLFEQRKGSQYFIPEGFEPVLIPRGSPLQPVANLLQNGKLLNHQKQQQQLKIQNQNAAAPDVVVVNNINKQKSTTILPNINNNQSNTTTSSDVRFPQLVLARSTAPTPPRGSVAKAQKPKKPPRPPNAFILYRRSKQPDIVAQNEGISNNEVSKQVGEMWHKEPLEEKMKFQRLADAAKMEHMKKYPEYKYRPRRPHEKRRRTKRPNASLNNNNNNANKTNNDNVSNANNNNNNNDCAIDTSPLMNSISTTNDDLSFLQQPQQIERRSSIESVSTIDYFDESRRSSMISCGDINDLNDIEYNEYIFDDVPTLDDQSQLQYSTTSSCNASNSHEFNVCVENTTAFDLMMEGVSPGNDSDVSSYDFFGFGYPDYIQFNNTFDLNSLMSSPSDQMMSCETLNATTNIDA</sequence>
<dbReference type="InterPro" id="IPR009071">
    <property type="entry name" value="HMG_box_dom"/>
</dbReference>
<evidence type="ECO:0000256" key="3">
    <source>
        <dbReference type="ARBA" id="ARBA00023163"/>
    </source>
</evidence>
<feature type="region of interest" description="Disordered" evidence="5">
    <location>
        <begin position="238"/>
        <end position="299"/>
    </location>
</feature>
<dbReference type="Gene3D" id="1.10.30.10">
    <property type="entry name" value="High mobility group box domain"/>
    <property type="match status" value="1"/>
</dbReference>
<feature type="region of interest" description="Disordered" evidence="5">
    <location>
        <begin position="156"/>
        <end position="182"/>
    </location>
</feature>
<evidence type="ECO:0000259" key="6">
    <source>
        <dbReference type="PROSITE" id="PS50118"/>
    </source>
</evidence>
<dbReference type="GO" id="GO:0005634">
    <property type="term" value="C:nucleus"/>
    <property type="evidence" value="ECO:0007669"/>
    <property type="project" value="UniProtKB-UniRule"/>
</dbReference>
<gene>
    <name evidence="7" type="primary">HMG26</name>
</gene>
<dbReference type="GO" id="GO:0030154">
    <property type="term" value="P:cell differentiation"/>
    <property type="evidence" value="ECO:0007669"/>
    <property type="project" value="TreeGrafter"/>
</dbReference>
<evidence type="ECO:0000256" key="2">
    <source>
        <dbReference type="ARBA" id="ARBA00023125"/>
    </source>
</evidence>
<keyword evidence="3" id="KW-0804">Transcription</keyword>
<dbReference type="OrthoDB" id="6247875at2759"/>
<protein>
    <submittedName>
        <fullName evidence="7">MATA-HMG</fullName>
    </submittedName>
</protein>
<reference evidence="7" key="1">
    <citation type="submission" date="2015-06" db="EMBL/GenBank/DDBJ databases">
        <title>Evolution and Diversity of Sexually-Related Genes in an Arbuscular Mycorrhizal Fungi.</title>
        <authorList>
            <person name="Charron P."/>
            <person name="Marton T."/>
            <person name="Corradi N."/>
        </authorList>
    </citation>
    <scope>NUCLEOTIDE SEQUENCE</scope>
    <source>
        <strain evidence="7">A4</strain>
    </source>
</reference>
<proteinExistence type="predicted"/>
<evidence type="ECO:0000313" key="7">
    <source>
        <dbReference type="EMBL" id="ANQ32878.1"/>
    </source>
</evidence>
<dbReference type="PROSITE" id="PS50118">
    <property type="entry name" value="HMG_BOX_2"/>
    <property type="match status" value="1"/>
</dbReference>
<keyword evidence="4" id="KW-0539">Nucleus</keyword>
<dbReference type="SUPFAM" id="SSF47095">
    <property type="entry name" value="HMG-box"/>
    <property type="match status" value="1"/>
</dbReference>
<dbReference type="SMART" id="SM00398">
    <property type="entry name" value="HMG"/>
    <property type="match status" value="1"/>
</dbReference>
<dbReference type="InterPro" id="IPR036910">
    <property type="entry name" value="HMG_box_dom_sf"/>
</dbReference>
<feature type="compositionally biased region" description="Low complexity" evidence="5">
    <location>
        <begin position="260"/>
        <end position="289"/>
    </location>
</feature>
<evidence type="ECO:0000256" key="5">
    <source>
        <dbReference type="SAM" id="MobiDB-lite"/>
    </source>
</evidence>
<feature type="region of interest" description="Disordered" evidence="5">
    <location>
        <begin position="23"/>
        <end position="44"/>
    </location>
</feature>
<dbReference type="Pfam" id="PF00505">
    <property type="entry name" value="HMG_box"/>
    <property type="match status" value="1"/>
</dbReference>
<dbReference type="AlphaFoldDB" id="A0A1B1EVQ8"/>
<dbReference type="FunFam" id="1.10.30.10:FF:000041">
    <property type="entry name" value="HMG box family protein"/>
    <property type="match status" value="1"/>
</dbReference>
<accession>A0A1B1EVQ8</accession>
<organism evidence="7">
    <name type="scientific">Rhizophagus irregularis</name>
    <dbReference type="NCBI Taxonomy" id="588596"/>
    <lineage>
        <taxon>Eukaryota</taxon>
        <taxon>Fungi</taxon>
        <taxon>Fungi incertae sedis</taxon>
        <taxon>Mucoromycota</taxon>
        <taxon>Glomeromycotina</taxon>
        <taxon>Glomeromycetes</taxon>
        <taxon>Glomerales</taxon>
        <taxon>Glomeraceae</taxon>
        <taxon>Rhizophagus</taxon>
    </lineage>
</organism>
<dbReference type="VEuPathDB" id="FungiDB:RhiirA1_309364"/>
<dbReference type="VEuPathDB" id="FungiDB:FUN_013135"/>
<feature type="domain" description="HMG box" evidence="6">
    <location>
        <begin position="176"/>
        <end position="244"/>
    </location>
</feature>
<dbReference type="GO" id="GO:0001228">
    <property type="term" value="F:DNA-binding transcription activator activity, RNA polymerase II-specific"/>
    <property type="evidence" value="ECO:0007669"/>
    <property type="project" value="TreeGrafter"/>
</dbReference>
<evidence type="ECO:0000256" key="1">
    <source>
        <dbReference type="ARBA" id="ARBA00023015"/>
    </source>
</evidence>
<dbReference type="PANTHER" id="PTHR10270:SF161">
    <property type="entry name" value="SEX-DETERMINING REGION Y PROTEIN"/>
    <property type="match status" value="1"/>
</dbReference>
<keyword evidence="2 4" id="KW-0238">DNA-binding</keyword>
<name>A0A1B1EVQ8_9GLOM</name>
<dbReference type="CDD" id="cd01389">
    <property type="entry name" value="HMG-box_ROX1-like"/>
    <property type="match status" value="1"/>
</dbReference>
<dbReference type="VEuPathDB" id="FungiDB:RhiirFUN_020352"/>
<feature type="compositionally biased region" description="Polar residues" evidence="5">
    <location>
        <begin position="23"/>
        <end position="41"/>
    </location>
</feature>
<dbReference type="PANTHER" id="PTHR10270">
    <property type="entry name" value="SOX TRANSCRIPTION FACTOR"/>
    <property type="match status" value="1"/>
</dbReference>